<dbReference type="Pfam" id="PF00822">
    <property type="entry name" value="PMP22_Claudin"/>
    <property type="match status" value="1"/>
</dbReference>
<organism evidence="12 13">
    <name type="scientific">Fundulus heteroclitus</name>
    <name type="common">Killifish</name>
    <name type="synonym">Mummichog</name>
    <dbReference type="NCBI Taxonomy" id="8078"/>
    <lineage>
        <taxon>Eukaryota</taxon>
        <taxon>Metazoa</taxon>
        <taxon>Chordata</taxon>
        <taxon>Craniata</taxon>
        <taxon>Vertebrata</taxon>
        <taxon>Euteleostomi</taxon>
        <taxon>Actinopterygii</taxon>
        <taxon>Neopterygii</taxon>
        <taxon>Teleostei</taxon>
        <taxon>Neoteleostei</taxon>
        <taxon>Acanthomorphata</taxon>
        <taxon>Ovalentaria</taxon>
        <taxon>Atherinomorphae</taxon>
        <taxon>Cyprinodontiformes</taxon>
        <taxon>Fundulidae</taxon>
        <taxon>Fundulus</taxon>
    </lineage>
</organism>
<proteinExistence type="inferred from homology"/>
<reference evidence="12" key="1">
    <citation type="submission" date="2025-08" db="UniProtKB">
        <authorList>
            <consortium name="Ensembl"/>
        </authorList>
    </citation>
    <scope>IDENTIFICATION</scope>
</reference>
<feature type="transmembrane region" description="Helical" evidence="11">
    <location>
        <begin position="25"/>
        <end position="46"/>
    </location>
</feature>
<evidence type="ECO:0000256" key="11">
    <source>
        <dbReference type="SAM" id="Phobius"/>
    </source>
</evidence>
<keyword evidence="7" id="KW-0965">Cell junction</keyword>
<keyword evidence="5" id="KW-1003">Cell membrane</keyword>
<feature type="transmembrane region" description="Helical" evidence="11">
    <location>
        <begin position="130"/>
        <end position="154"/>
    </location>
</feature>
<dbReference type="GO" id="GO:0005923">
    <property type="term" value="C:bicellular tight junction"/>
    <property type="evidence" value="ECO:0007669"/>
    <property type="project" value="UniProtKB-SubCell"/>
</dbReference>
<keyword evidence="6 11" id="KW-0812">Transmembrane</keyword>
<keyword evidence="4" id="KW-0796">Tight junction</keyword>
<comment type="subcellular location">
    <subcellularLocation>
        <location evidence="1">Cell junction</location>
        <location evidence="1">Tight junction</location>
    </subcellularLocation>
    <subcellularLocation>
        <location evidence="2">Cell membrane</location>
        <topology evidence="2">Multi-pass membrane protein</topology>
    </subcellularLocation>
</comment>
<keyword evidence="13" id="KW-1185">Reference proteome</keyword>
<evidence type="ECO:0000256" key="2">
    <source>
        <dbReference type="ARBA" id="ARBA00004651"/>
    </source>
</evidence>
<evidence type="ECO:0000256" key="8">
    <source>
        <dbReference type="ARBA" id="ARBA00022989"/>
    </source>
</evidence>
<dbReference type="AlphaFoldDB" id="A0A3Q2PCW2"/>
<evidence type="ECO:0000256" key="9">
    <source>
        <dbReference type="ARBA" id="ARBA00023136"/>
    </source>
</evidence>
<evidence type="ECO:0000256" key="5">
    <source>
        <dbReference type="ARBA" id="ARBA00022475"/>
    </source>
</evidence>
<protein>
    <submittedName>
        <fullName evidence="12">Claudin 23.1</fullName>
    </submittedName>
</protein>
<dbReference type="PANTHER" id="PTHR12002">
    <property type="entry name" value="CLAUDIN"/>
    <property type="match status" value="1"/>
</dbReference>
<dbReference type="STRING" id="8078.ENSFHEP00000010569"/>
<accession>A0A3Q2PCW2</accession>
<evidence type="ECO:0000256" key="7">
    <source>
        <dbReference type="ARBA" id="ARBA00022949"/>
    </source>
</evidence>
<dbReference type="GeneID" id="105930963"/>
<evidence type="ECO:0000256" key="3">
    <source>
        <dbReference type="ARBA" id="ARBA00008295"/>
    </source>
</evidence>
<dbReference type="CTD" id="553515"/>
<feature type="transmembrane region" description="Helical" evidence="11">
    <location>
        <begin position="174"/>
        <end position="196"/>
    </location>
</feature>
<dbReference type="Proteomes" id="UP000265000">
    <property type="component" value="Unplaced"/>
</dbReference>
<feature type="transmembrane region" description="Helical" evidence="11">
    <location>
        <begin position="98"/>
        <end position="118"/>
    </location>
</feature>
<dbReference type="InterPro" id="IPR006187">
    <property type="entry name" value="Claudin"/>
</dbReference>
<reference evidence="12" key="2">
    <citation type="submission" date="2025-09" db="UniProtKB">
        <authorList>
            <consortium name="Ensembl"/>
        </authorList>
    </citation>
    <scope>IDENTIFICATION</scope>
</reference>
<evidence type="ECO:0000313" key="13">
    <source>
        <dbReference type="Proteomes" id="UP000265000"/>
    </source>
</evidence>
<feature type="region of interest" description="Disordered" evidence="10">
    <location>
        <begin position="212"/>
        <end position="286"/>
    </location>
</feature>
<evidence type="ECO:0000256" key="6">
    <source>
        <dbReference type="ARBA" id="ARBA00022692"/>
    </source>
</evidence>
<dbReference type="Gene3D" id="1.20.140.150">
    <property type="match status" value="1"/>
</dbReference>
<dbReference type="GO" id="GO:0005886">
    <property type="term" value="C:plasma membrane"/>
    <property type="evidence" value="ECO:0007669"/>
    <property type="project" value="UniProtKB-SubCell"/>
</dbReference>
<comment type="similarity">
    <text evidence="3">Belongs to the claudin family.</text>
</comment>
<dbReference type="GO" id="GO:0005198">
    <property type="term" value="F:structural molecule activity"/>
    <property type="evidence" value="ECO:0007669"/>
    <property type="project" value="InterPro"/>
</dbReference>
<dbReference type="GeneTree" id="ENSGT00390000006975"/>
<dbReference type="InterPro" id="IPR004031">
    <property type="entry name" value="PMP22/EMP/MP20/Claudin"/>
</dbReference>
<keyword evidence="9 11" id="KW-0472">Membrane</keyword>
<evidence type="ECO:0000256" key="10">
    <source>
        <dbReference type="SAM" id="MobiDB-lite"/>
    </source>
</evidence>
<keyword evidence="8 11" id="KW-1133">Transmembrane helix</keyword>
<sequence length="286" mass="31285">MPSFGSYFRRRDTEWIRTSLRTPGILIFGMVMAPCGWVLTLVTTVAPNWRTLQGFLNLPPDRVIEQGIFDVCIAATATERQQCDQQDTAYFANSIIEIAQGMMLGSLIVCLVGIAVAIPGVRCWRDRPQWAVCTVAGFLIFVAGVLTIIPVSWYTHIINDVTSGTDRIDVRPGYCLVLGFIGGIFEVLGGFVMTLGCCRCCGGKNRGERPIEEVLGSRARGQPKSEPRRVEVPSLSRTRSVAPSSIPESYKESVDDDVSFPRAKSPAARSGASNPSFNGRPYDADL</sequence>
<evidence type="ECO:0000256" key="4">
    <source>
        <dbReference type="ARBA" id="ARBA00022427"/>
    </source>
</evidence>
<evidence type="ECO:0000256" key="1">
    <source>
        <dbReference type="ARBA" id="ARBA00004435"/>
    </source>
</evidence>
<dbReference type="PRINTS" id="PR01077">
    <property type="entry name" value="CLAUDIN"/>
</dbReference>
<dbReference type="Ensembl" id="ENSFHET00000017316.1">
    <property type="protein sequence ID" value="ENSFHEP00000010569.1"/>
    <property type="gene ID" value="ENSFHEG00000011895.1"/>
</dbReference>
<dbReference type="OrthoDB" id="8790791at2759"/>
<feature type="compositionally biased region" description="Polar residues" evidence="10">
    <location>
        <begin position="235"/>
        <end position="247"/>
    </location>
</feature>
<name>A0A3Q2PCW2_FUNHE</name>
<evidence type="ECO:0000313" key="12">
    <source>
        <dbReference type="Ensembl" id="ENSFHEP00000010569.1"/>
    </source>
</evidence>